<comment type="caution">
    <text evidence="1">The sequence shown here is derived from an EMBL/GenBank/DDBJ whole genome shotgun (WGS) entry which is preliminary data.</text>
</comment>
<sequence>MATLLSSPSTPSSHRTFTTFGGHTPSKSSPLTVPADSSPILSPTPTIQDRRRSQYKSMALTSPTINRTRPTSRRVSSHPAPPSRPDLFGHSQEATGKQLLRERFKARCLERALKERERKIVGKRRASDWSSDGPDEMMDFDDDDEDEEESMLNDTFFSRIMASAQRKQHHSYRVSYSQEVGSSFDPDMEDPAEWEHELREETAEEIPDDLDDEELAAYAAERELLEGLTEEDIFSYSDIEDISQFDDDEPHSTSSQSTQPLRPLDNGDVEMDM</sequence>
<dbReference type="Proteomes" id="UP001055072">
    <property type="component" value="Unassembled WGS sequence"/>
</dbReference>
<dbReference type="EMBL" id="MU274912">
    <property type="protein sequence ID" value="KAI0088851.1"/>
    <property type="molecule type" value="Genomic_DNA"/>
</dbReference>
<evidence type="ECO:0000313" key="2">
    <source>
        <dbReference type="Proteomes" id="UP001055072"/>
    </source>
</evidence>
<reference evidence="1" key="1">
    <citation type="journal article" date="2021" name="Environ. Microbiol.">
        <title>Gene family expansions and transcriptome signatures uncover fungal adaptations to wood decay.</title>
        <authorList>
            <person name="Hage H."/>
            <person name="Miyauchi S."/>
            <person name="Viragh M."/>
            <person name="Drula E."/>
            <person name="Min B."/>
            <person name="Chaduli D."/>
            <person name="Navarro D."/>
            <person name="Favel A."/>
            <person name="Norest M."/>
            <person name="Lesage-Meessen L."/>
            <person name="Balint B."/>
            <person name="Merenyi Z."/>
            <person name="de Eugenio L."/>
            <person name="Morin E."/>
            <person name="Martinez A.T."/>
            <person name="Baldrian P."/>
            <person name="Stursova M."/>
            <person name="Martinez M.J."/>
            <person name="Novotny C."/>
            <person name="Magnuson J.K."/>
            <person name="Spatafora J.W."/>
            <person name="Maurice S."/>
            <person name="Pangilinan J."/>
            <person name="Andreopoulos W."/>
            <person name="LaButti K."/>
            <person name="Hundley H."/>
            <person name="Na H."/>
            <person name="Kuo A."/>
            <person name="Barry K."/>
            <person name="Lipzen A."/>
            <person name="Henrissat B."/>
            <person name="Riley R."/>
            <person name="Ahrendt S."/>
            <person name="Nagy L.G."/>
            <person name="Grigoriev I.V."/>
            <person name="Martin F."/>
            <person name="Rosso M.N."/>
        </authorList>
    </citation>
    <scope>NUCLEOTIDE SEQUENCE</scope>
    <source>
        <strain evidence="1">CBS 384.51</strain>
    </source>
</reference>
<gene>
    <name evidence="1" type="ORF">BDY19DRAFT_1048377</name>
</gene>
<protein>
    <submittedName>
        <fullName evidence="1">Uncharacterized protein</fullName>
    </submittedName>
</protein>
<keyword evidence="2" id="KW-1185">Reference proteome</keyword>
<organism evidence="1 2">
    <name type="scientific">Irpex rosettiformis</name>
    <dbReference type="NCBI Taxonomy" id="378272"/>
    <lineage>
        <taxon>Eukaryota</taxon>
        <taxon>Fungi</taxon>
        <taxon>Dikarya</taxon>
        <taxon>Basidiomycota</taxon>
        <taxon>Agaricomycotina</taxon>
        <taxon>Agaricomycetes</taxon>
        <taxon>Polyporales</taxon>
        <taxon>Irpicaceae</taxon>
        <taxon>Irpex</taxon>
    </lineage>
</organism>
<accession>A0ACB8U3J4</accession>
<proteinExistence type="predicted"/>
<name>A0ACB8U3J4_9APHY</name>
<evidence type="ECO:0000313" key="1">
    <source>
        <dbReference type="EMBL" id="KAI0088851.1"/>
    </source>
</evidence>